<feature type="region of interest" description="Disordered" evidence="5">
    <location>
        <begin position="31"/>
        <end position="55"/>
    </location>
</feature>
<dbReference type="RefSeq" id="WP_203962453.1">
    <property type="nucleotide sequence ID" value="NZ_AP023355.1"/>
</dbReference>
<evidence type="ECO:0000256" key="3">
    <source>
        <dbReference type="ARBA" id="ARBA00022989"/>
    </source>
</evidence>
<evidence type="ECO:0000256" key="1">
    <source>
        <dbReference type="ARBA" id="ARBA00004141"/>
    </source>
</evidence>
<dbReference type="InterPro" id="IPR010432">
    <property type="entry name" value="RDD"/>
</dbReference>
<dbReference type="AlphaFoldDB" id="A0A7R7DQG9"/>
<evidence type="ECO:0000256" key="6">
    <source>
        <dbReference type="SAM" id="Phobius"/>
    </source>
</evidence>
<reference evidence="8 9" key="1">
    <citation type="submission" date="2020-08" db="EMBL/GenBank/DDBJ databases">
        <title>Whole genome shotgun sequence of Actinocatenispora thailandica NBRC 105041.</title>
        <authorList>
            <person name="Komaki H."/>
            <person name="Tamura T."/>
        </authorList>
    </citation>
    <scope>NUCLEOTIDE SEQUENCE [LARGE SCALE GENOMIC DNA]</scope>
    <source>
        <strain evidence="8 9">NBRC 105041</strain>
    </source>
</reference>
<dbReference type="Proteomes" id="UP000611640">
    <property type="component" value="Chromosome"/>
</dbReference>
<dbReference type="KEGG" id="atl:Athai_35280"/>
<dbReference type="GO" id="GO:0016020">
    <property type="term" value="C:membrane"/>
    <property type="evidence" value="ECO:0007669"/>
    <property type="project" value="UniProtKB-SubCell"/>
</dbReference>
<keyword evidence="9" id="KW-1185">Reference proteome</keyword>
<proteinExistence type="predicted"/>
<dbReference type="Pfam" id="PF06271">
    <property type="entry name" value="RDD"/>
    <property type="match status" value="1"/>
</dbReference>
<evidence type="ECO:0000313" key="9">
    <source>
        <dbReference type="Proteomes" id="UP000611640"/>
    </source>
</evidence>
<protein>
    <recommendedName>
        <fullName evidence="7">RDD domain-containing protein</fullName>
    </recommendedName>
</protein>
<keyword evidence="4 6" id="KW-0472">Membrane</keyword>
<keyword evidence="2 6" id="KW-0812">Transmembrane</keyword>
<evidence type="ECO:0000259" key="7">
    <source>
        <dbReference type="Pfam" id="PF06271"/>
    </source>
</evidence>
<gene>
    <name evidence="8" type="ORF">Athai_35280</name>
</gene>
<sequence>MVTTSNRDRSTRRAADLVVVRHRDLLRLSGTPGLVSSRTPRGPAAGGVHGAARDPRYPSPRELRKVLSFALDLVLHLAIGVGVAAALLRAGQPVVVGAAAGLAGFVVASAVHRIVVQRLTSATLGKAVTGLRIIRDDTGGPATTGLLIMQWVFGVILIVAGLFS</sequence>
<evidence type="ECO:0000313" key="8">
    <source>
        <dbReference type="EMBL" id="BCJ36025.1"/>
    </source>
</evidence>
<organism evidence="8 9">
    <name type="scientific">Actinocatenispora thailandica</name>
    <dbReference type="NCBI Taxonomy" id="227318"/>
    <lineage>
        <taxon>Bacteria</taxon>
        <taxon>Bacillati</taxon>
        <taxon>Actinomycetota</taxon>
        <taxon>Actinomycetes</taxon>
        <taxon>Micromonosporales</taxon>
        <taxon>Micromonosporaceae</taxon>
        <taxon>Actinocatenispora</taxon>
    </lineage>
</organism>
<evidence type="ECO:0000256" key="2">
    <source>
        <dbReference type="ARBA" id="ARBA00022692"/>
    </source>
</evidence>
<evidence type="ECO:0000256" key="5">
    <source>
        <dbReference type="SAM" id="MobiDB-lite"/>
    </source>
</evidence>
<feature type="transmembrane region" description="Helical" evidence="6">
    <location>
        <begin position="94"/>
        <end position="116"/>
    </location>
</feature>
<feature type="transmembrane region" description="Helical" evidence="6">
    <location>
        <begin position="66"/>
        <end position="88"/>
    </location>
</feature>
<comment type="subcellular location">
    <subcellularLocation>
        <location evidence="1">Membrane</location>
        <topology evidence="1">Multi-pass membrane protein</topology>
    </subcellularLocation>
</comment>
<dbReference type="EMBL" id="AP023355">
    <property type="protein sequence ID" value="BCJ36025.1"/>
    <property type="molecule type" value="Genomic_DNA"/>
</dbReference>
<name>A0A7R7DQG9_9ACTN</name>
<keyword evidence="3 6" id="KW-1133">Transmembrane helix</keyword>
<feature type="transmembrane region" description="Helical" evidence="6">
    <location>
        <begin position="142"/>
        <end position="163"/>
    </location>
</feature>
<evidence type="ECO:0000256" key="4">
    <source>
        <dbReference type="ARBA" id="ARBA00023136"/>
    </source>
</evidence>
<accession>A0A7R7DQG9</accession>
<feature type="domain" description="RDD" evidence="7">
    <location>
        <begin position="67"/>
        <end position="158"/>
    </location>
</feature>